<evidence type="ECO:0000313" key="7">
    <source>
        <dbReference type="Proteomes" id="UP000029382"/>
    </source>
</evidence>
<dbReference type="InterPro" id="IPR009014">
    <property type="entry name" value="Transketo_C/PFOR_II"/>
</dbReference>
<evidence type="ECO:0000256" key="3">
    <source>
        <dbReference type="ARBA" id="ARBA00023052"/>
    </source>
</evidence>
<dbReference type="Gene3D" id="3.40.50.920">
    <property type="match status" value="1"/>
</dbReference>
<accession>A0A091BS54</accession>
<organism evidence="5 7">
    <name type="scientific">Streptococcus equinus JB1</name>
    <dbReference type="NCBI Taxonomy" id="1294274"/>
    <lineage>
        <taxon>Bacteria</taxon>
        <taxon>Bacillati</taxon>
        <taxon>Bacillota</taxon>
        <taxon>Bacilli</taxon>
        <taxon>Lactobacillales</taxon>
        <taxon>Streptococcaceae</taxon>
        <taxon>Streptococcus</taxon>
    </lineage>
</organism>
<dbReference type="NCBIfam" id="NF006667">
    <property type="entry name" value="PRK09212.1"/>
    <property type="match status" value="1"/>
</dbReference>
<dbReference type="RefSeq" id="WP_039696948.1">
    <property type="nucleotide sequence ID" value="NZ_AUZH01000024.1"/>
</dbReference>
<dbReference type="PANTHER" id="PTHR43257">
    <property type="entry name" value="PYRUVATE DEHYDROGENASE E1 COMPONENT BETA SUBUNIT"/>
    <property type="match status" value="1"/>
</dbReference>
<dbReference type="Pfam" id="PF02779">
    <property type="entry name" value="Transket_pyr"/>
    <property type="match status" value="1"/>
</dbReference>
<dbReference type="InterPro" id="IPR005475">
    <property type="entry name" value="Transketolase-like_Pyr-bd"/>
</dbReference>
<keyword evidence="8" id="KW-1185">Reference proteome</keyword>
<evidence type="ECO:0000313" key="5">
    <source>
        <dbReference type="EMBL" id="KFN87554.1"/>
    </source>
</evidence>
<dbReference type="AlphaFoldDB" id="A0A091BS54"/>
<evidence type="ECO:0000256" key="2">
    <source>
        <dbReference type="ARBA" id="ARBA00023002"/>
    </source>
</evidence>
<dbReference type="FunFam" id="3.40.50.970:FF:000001">
    <property type="entry name" value="Pyruvate dehydrogenase E1 beta subunit"/>
    <property type="match status" value="1"/>
</dbReference>
<dbReference type="Gene3D" id="3.40.50.970">
    <property type="match status" value="1"/>
</dbReference>
<dbReference type="Proteomes" id="UP000029382">
    <property type="component" value="Unassembled WGS sequence"/>
</dbReference>
<dbReference type="InterPro" id="IPR033248">
    <property type="entry name" value="Transketolase_C"/>
</dbReference>
<name>A0A091BS54_STREI</name>
<dbReference type="FunFam" id="3.40.50.920:FF:000001">
    <property type="entry name" value="Pyruvate dehydrogenase E1 beta subunit"/>
    <property type="match status" value="1"/>
</dbReference>
<dbReference type="Pfam" id="PF02780">
    <property type="entry name" value="Transketolase_C"/>
    <property type="match status" value="1"/>
</dbReference>
<keyword evidence="6" id="KW-0670">Pyruvate</keyword>
<proteinExistence type="predicted"/>
<dbReference type="InterPro" id="IPR029061">
    <property type="entry name" value="THDP-binding"/>
</dbReference>
<dbReference type="PANTHER" id="PTHR43257:SF2">
    <property type="entry name" value="PYRUVATE DEHYDROGENASE E1 COMPONENT SUBUNIT BETA"/>
    <property type="match status" value="1"/>
</dbReference>
<evidence type="ECO:0000259" key="4">
    <source>
        <dbReference type="SMART" id="SM00861"/>
    </source>
</evidence>
<dbReference type="Proteomes" id="UP000182793">
    <property type="component" value="Unassembled WGS sequence"/>
</dbReference>
<keyword evidence="2" id="KW-0560">Oxidoreductase</keyword>
<evidence type="ECO:0000313" key="8">
    <source>
        <dbReference type="Proteomes" id="UP000182793"/>
    </source>
</evidence>
<dbReference type="EMBL" id="AUZH01000024">
    <property type="protein sequence ID" value="KFN87554.1"/>
    <property type="molecule type" value="Genomic_DNA"/>
</dbReference>
<sequence length="334" mass="36006">MTETKQMALREAINLAMTEEMRKDESIFLMGEDVGIYGGDFGTSVGMFEEFGPERVRDTPISEAAIAGSAIGAAITGLRPIVDVTFMDFITIMMDAIVNNGAKNNYMFGGGLKTPVTFRVASGSGIGSAAQHSQSLEAWLTHIPGIKVVAPGTANDAKGLLKSAIRDNNIVIFMEPKALYGKKEEVSLDSDAYIPLGKGDVKREGTDLTIVTYGRMLERVLKAADEVAADGISVEVVDPRTLIPLDKDLIVNSVKKTGKLMLVNDAYKTGGFIGEIAAQVTESEAFDYLDYPIVRLASEDVPVPYASVLEQAILPDVEKIKAAIYKMTRNGRVN</sequence>
<dbReference type="SUPFAM" id="SSF52518">
    <property type="entry name" value="Thiamin diphosphate-binding fold (THDP-binding)"/>
    <property type="match status" value="1"/>
</dbReference>
<dbReference type="EMBL" id="FOTG01000003">
    <property type="protein sequence ID" value="SFL17573.1"/>
    <property type="molecule type" value="Genomic_DNA"/>
</dbReference>
<evidence type="ECO:0000313" key="6">
    <source>
        <dbReference type="EMBL" id="SFL17573.1"/>
    </source>
</evidence>
<dbReference type="SUPFAM" id="SSF52922">
    <property type="entry name" value="TK C-terminal domain-like"/>
    <property type="match status" value="1"/>
</dbReference>
<reference evidence="5 7" key="1">
    <citation type="journal article" date="2014" name="Genome Announc.">
        <title>Draft Genome Sequences of Streptococcus bovis Strains ATCC 33317 and JB1.</title>
        <authorList>
            <person name="Benahmed F.H."/>
            <person name="Gopinath G.R."/>
            <person name="Harbottle H."/>
            <person name="Cotta M.A."/>
            <person name="Luo Y."/>
            <person name="Henderson C."/>
            <person name="Teri P."/>
            <person name="Soppet D."/>
            <person name="Rasmussen M."/>
            <person name="Whitehead T.R."/>
            <person name="Davidson M."/>
        </authorList>
    </citation>
    <scope>NUCLEOTIDE SEQUENCE [LARGE SCALE GENOMIC DNA]</scope>
    <source>
        <strain evidence="5 7">JB1</strain>
    </source>
</reference>
<dbReference type="CDD" id="cd07036">
    <property type="entry name" value="TPP_PYR_E1-PDHc-beta_like"/>
    <property type="match status" value="1"/>
</dbReference>
<comment type="cofactor">
    <cofactor evidence="1">
        <name>thiamine diphosphate</name>
        <dbReference type="ChEBI" id="CHEBI:58937"/>
    </cofactor>
</comment>
<keyword evidence="3" id="KW-0786">Thiamine pyrophosphate</keyword>
<reference evidence="6 8" key="2">
    <citation type="submission" date="2016-10" db="EMBL/GenBank/DDBJ databases">
        <authorList>
            <person name="Varghese N."/>
            <person name="Submissions S."/>
        </authorList>
    </citation>
    <scope>NUCLEOTIDE SEQUENCE [LARGE SCALE GENOMIC DNA]</scope>
    <source>
        <strain evidence="6 8">JB1</strain>
    </source>
</reference>
<evidence type="ECO:0000256" key="1">
    <source>
        <dbReference type="ARBA" id="ARBA00001964"/>
    </source>
</evidence>
<dbReference type="SMART" id="SM00861">
    <property type="entry name" value="Transket_pyr"/>
    <property type="match status" value="1"/>
</dbReference>
<comment type="caution">
    <text evidence="5">The sequence shown here is derived from an EMBL/GenBank/DDBJ whole genome shotgun (WGS) entry which is preliminary data.</text>
</comment>
<dbReference type="GO" id="GO:0016491">
    <property type="term" value="F:oxidoreductase activity"/>
    <property type="evidence" value="ECO:0007669"/>
    <property type="project" value="UniProtKB-KW"/>
</dbReference>
<gene>
    <name evidence="5" type="ORF">H702_06670</name>
    <name evidence="6" type="ORF">SAMN02910290_00789</name>
</gene>
<feature type="domain" description="Transketolase-like pyrimidine-binding" evidence="4">
    <location>
        <begin position="7"/>
        <end position="182"/>
    </location>
</feature>
<protein>
    <submittedName>
        <fullName evidence="6">Pyruvate dehydrogenase E1 component beta subunit</fullName>
    </submittedName>
    <submittedName>
        <fullName evidence="5">TPP-dependent acetoin dehydrogenase complex, E1 protein subunit beta</fullName>
    </submittedName>
</protein>